<dbReference type="OrthoDB" id="9049929at2759"/>
<keyword evidence="8" id="KW-1185">Reference proteome</keyword>
<evidence type="ECO:0000256" key="1">
    <source>
        <dbReference type="ARBA" id="ARBA00004173"/>
    </source>
</evidence>
<dbReference type="AlphaFoldDB" id="A0A9Q0Y1P9"/>
<accession>A0A9Q0Y1P9</accession>
<feature type="compositionally biased region" description="Polar residues" evidence="5">
    <location>
        <begin position="52"/>
        <end position="61"/>
    </location>
</feature>
<dbReference type="EMBL" id="JAPFRF010000003">
    <property type="protein sequence ID" value="KAJ7338876.1"/>
    <property type="molecule type" value="Genomic_DNA"/>
</dbReference>
<organism evidence="7 8">
    <name type="scientific">Phrynocephalus forsythii</name>
    <dbReference type="NCBI Taxonomy" id="171643"/>
    <lineage>
        <taxon>Eukaryota</taxon>
        <taxon>Metazoa</taxon>
        <taxon>Chordata</taxon>
        <taxon>Craniata</taxon>
        <taxon>Vertebrata</taxon>
        <taxon>Euteleostomi</taxon>
        <taxon>Lepidosauria</taxon>
        <taxon>Squamata</taxon>
        <taxon>Bifurcata</taxon>
        <taxon>Unidentata</taxon>
        <taxon>Episquamata</taxon>
        <taxon>Toxicofera</taxon>
        <taxon>Iguania</taxon>
        <taxon>Acrodonta</taxon>
        <taxon>Agamidae</taxon>
        <taxon>Agaminae</taxon>
        <taxon>Phrynocephalus</taxon>
    </lineage>
</organism>
<comment type="similarity">
    <text evidence="2">Belongs to the PET117 family.</text>
</comment>
<dbReference type="PANTHER" id="PTHR28163">
    <property type="entry name" value="PROTEIN PET117 HOMOLOG, MITOCHONDRIAL"/>
    <property type="match status" value="1"/>
</dbReference>
<dbReference type="Proteomes" id="UP001142489">
    <property type="component" value="Unassembled WGS sequence"/>
</dbReference>
<proteinExistence type="inferred from homology"/>
<evidence type="ECO:0000256" key="6">
    <source>
        <dbReference type="SAM" id="SignalP"/>
    </source>
</evidence>
<feature type="region of interest" description="Disordered" evidence="5">
    <location>
        <begin position="42"/>
        <end position="75"/>
    </location>
</feature>
<dbReference type="InterPro" id="IPR031568">
    <property type="entry name" value="Pet117"/>
</dbReference>
<evidence type="ECO:0000256" key="2">
    <source>
        <dbReference type="ARBA" id="ARBA00008197"/>
    </source>
</evidence>
<evidence type="ECO:0000256" key="3">
    <source>
        <dbReference type="ARBA" id="ARBA00022946"/>
    </source>
</evidence>
<evidence type="ECO:0000313" key="8">
    <source>
        <dbReference type="Proteomes" id="UP001142489"/>
    </source>
</evidence>
<gene>
    <name evidence="7" type="ORF">JRQ81_012778</name>
</gene>
<dbReference type="PANTHER" id="PTHR28163:SF1">
    <property type="entry name" value="PROTEIN PET117 HOMOLOG, MITOCHONDRIAL"/>
    <property type="match status" value="1"/>
</dbReference>
<keyword evidence="6" id="KW-0732">Signal</keyword>
<dbReference type="GO" id="GO:0033617">
    <property type="term" value="P:mitochondrial respiratory chain complex IV assembly"/>
    <property type="evidence" value="ECO:0007669"/>
    <property type="project" value="TreeGrafter"/>
</dbReference>
<feature type="signal peptide" evidence="6">
    <location>
        <begin position="1"/>
        <end position="22"/>
    </location>
</feature>
<keyword evidence="3" id="KW-0809">Transit peptide</keyword>
<evidence type="ECO:0000256" key="5">
    <source>
        <dbReference type="SAM" id="MobiDB-lite"/>
    </source>
</evidence>
<keyword evidence="4" id="KW-0496">Mitochondrion</keyword>
<dbReference type="GO" id="GO:0005739">
    <property type="term" value="C:mitochondrion"/>
    <property type="evidence" value="ECO:0007669"/>
    <property type="project" value="UniProtKB-SubCell"/>
</dbReference>
<dbReference type="Pfam" id="PF15786">
    <property type="entry name" value="PET117"/>
    <property type="match status" value="1"/>
</dbReference>
<sequence length="75" mass="8206">MSGASRAVLGLSVVVTVGVVAGVHIQEKVLRQRLHEGVSRDLERQKLKGKAQQEQVGSTPQPEMERSQMLTVEVK</sequence>
<evidence type="ECO:0000256" key="4">
    <source>
        <dbReference type="ARBA" id="ARBA00023128"/>
    </source>
</evidence>
<comment type="subcellular location">
    <subcellularLocation>
        <location evidence="1">Mitochondrion</location>
    </subcellularLocation>
</comment>
<comment type="caution">
    <text evidence="7">The sequence shown here is derived from an EMBL/GenBank/DDBJ whole genome shotgun (WGS) entry which is preliminary data.</text>
</comment>
<name>A0A9Q0Y1P9_9SAUR</name>
<feature type="chain" id="PRO_5040139956" description="PET117 cytochrome c oxidase chaperone" evidence="6">
    <location>
        <begin position="23"/>
        <end position="75"/>
    </location>
</feature>
<reference evidence="7" key="1">
    <citation type="journal article" date="2023" name="DNA Res.">
        <title>Chromosome-level genome assembly of Phrynocephalus forsythii using third-generation DNA sequencing and Hi-C analysis.</title>
        <authorList>
            <person name="Qi Y."/>
            <person name="Zhao W."/>
            <person name="Zhao Y."/>
            <person name="Niu C."/>
            <person name="Cao S."/>
            <person name="Zhang Y."/>
        </authorList>
    </citation>
    <scope>NUCLEOTIDE SEQUENCE</scope>
    <source>
        <tissue evidence="7">Muscle</tissue>
    </source>
</reference>
<protein>
    <recommendedName>
        <fullName evidence="9">PET117 cytochrome c oxidase chaperone</fullName>
    </recommendedName>
</protein>
<evidence type="ECO:0008006" key="9">
    <source>
        <dbReference type="Google" id="ProtNLM"/>
    </source>
</evidence>
<evidence type="ECO:0000313" key="7">
    <source>
        <dbReference type="EMBL" id="KAJ7338876.1"/>
    </source>
</evidence>